<comment type="caution">
    <text evidence="1">The sequence shown here is derived from an EMBL/GenBank/DDBJ whole genome shotgun (WGS) entry which is preliminary data.</text>
</comment>
<organism evidence="1 2">
    <name type="scientific">Dunaliella salina</name>
    <name type="common">Green alga</name>
    <name type="synonym">Protococcus salinus</name>
    <dbReference type="NCBI Taxonomy" id="3046"/>
    <lineage>
        <taxon>Eukaryota</taxon>
        <taxon>Viridiplantae</taxon>
        <taxon>Chlorophyta</taxon>
        <taxon>core chlorophytes</taxon>
        <taxon>Chlorophyceae</taxon>
        <taxon>CS clade</taxon>
        <taxon>Chlamydomonadales</taxon>
        <taxon>Dunaliellaceae</taxon>
        <taxon>Dunaliella</taxon>
    </lineage>
</organism>
<reference evidence="1" key="1">
    <citation type="submission" date="2017-08" db="EMBL/GenBank/DDBJ databases">
        <authorList>
            <person name="Polle J.E."/>
            <person name="Barry K."/>
            <person name="Cushman J."/>
            <person name="Schmutz J."/>
            <person name="Tran D."/>
            <person name="Hathwaick L.T."/>
            <person name="Yim W.C."/>
            <person name="Jenkins J."/>
            <person name="Mckie-Krisberg Z.M."/>
            <person name="Prochnik S."/>
            <person name="Lindquist E."/>
            <person name="Dockter R.B."/>
            <person name="Adam C."/>
            <person name="Molina H."/>
            <person name="Bunkerborg J."/>
            <person name="Jin E."/>
            <person name="Buchheim M."/>
            <person name="Magnuson J."/>
        </authorList>
    </citation>
    <scope>NUCLEOTIDE SEQUENCE</scope>
    <source>
        <strain evidence="1">CCAP 19/18</strain>
    </source>
</reference>
<protein>
    <recommendedName>
        <fullName evidence="3">Encoded protein</fullName>
    </recommendedName>
</protein>
<gene>
    <name evidence="1" type="ORF">DUNSADRAFT_14730</name>
</gene>
<evidence type="ECO:0000313" key="2">
    <source>
        <dbReference type="Proteomes" id="UP000815325"/>
    </source>
</evidence>
<proteinExistence type="predicted"/>
<dbReference type="Proteomes" id="UP000815325">
    <property type="component" value="Unassembled WGS sequence"/>
</dbReference>
<evidence type="ECO:0000313" key="1">
    <source>
        <dbReference type="EMBL" id="KAF5841024.1"/>
    </source>
</evidence>
<evidence type="ECO:0008006" key="3">
    <source>
        <dbReference type="Google" id="ProtNLM"/>
    </source>
</evidence>
<accession>A0ABQ7H2D5</accession>
<dbReference type="EMBL" id="MU069497">
    <property type="protein sequence ID" value="KAF5841024.1"/>
    <property type="molecule type" value="Genomic_DNA"/>
</dbReference>
<keyword evidence="2" id="KW-1185">Reference proteome</keyword>
<sequence length="90" mass="10141">MLSTASMLCLHHVHGREDGQREGWQEPYPEGKCSACVPSWCVCAYLLCYRFVWGWLLNLGHPCVQCESPLSVPPIHSLLVRICVPPTHPL</sequence>
<name>A0ABQ7H2D5_DUNSA</name>